<comment type="caution">
    <text evidence="2">The sequence shown here is derived from an EMBL/GenBank/DDBJ whole genome shotgun (WGS) entry which is preliminary data.</text>
</comment>
<feature type="domain" description="Quinate/shikimate 5-dehydrogenase/glutamyl-tRNA reductase" evidence="1">
    <location>
        <begin position="149"/>
        <end position="269"/>
    </location>
</feature>
<gene>
    <name evidence="2" type="ORF">A2988_02690</name>
</gene>
<evidence type="ECO:0000313" key="3">
    <source>
        <dbReference type="Proteomes" id="UP000176650"/>
    </source>
</evidence>
<dbReference type="Proteomes" id="UP000176650">
    <property type="component" value="Unassembled WGS sequence"/>
</dbReference>
<organism evidence="2 3">
    <name type="scientific">Candidatus Azambacteria bacterium RIFCSPLOWO2_01_FULL_46_25</name>
    <dbReference type="NCBI Taxonomy" id="1797298"/>
    <lineage>
        <taxon>Bacteria</taxon>
        <taxon>Candidatus Azamiibacteriota</taxon>
    </lineage>
</organism>
<evidence type="ECO:0000313" key="2">
    <source>
        <dbReference type="EMBL" id="OGD34411.1"/>
    </source>
</evidence>
<dbReference type="Pfam" id="PF01488">
    <property type="entry name" value="Shikimate_DH"/>
    <property type="match status" value="1"/>
</dbReference>
<dbReference type="EMBL" id="MEYS01000001">
    <property type="protein sequence ID" value="OGD34411.1"/>
    <property type="molecule type" value="Genomic_DNA"/>
</dbReference>
<protein>
    <recommendedName>
        <fullName evidence="1">Quinate/shikimate 5-dehydrogenase/glutamyl-tRNA reductase domain-containing protein</fullName>
    </recommendedName>
</protein>
<dbReference type="STRING" id="1797298.A2988_02690"/>
<dbReference type="InterPro" id="IPR006151">
    <property type="entry name" value="Shikm_DH/Glu-tRNA_Rdtase"/>
</dbReference>
<dbReference type="Gene3D" id="3.40.50.720">
    <property type="entry name" value="NAD(P)-binding Rossmann-like Domain"/>
    <property type="match status" value="1"/>
</dbReference>
<name>A0A1F5BV06_9BACT</name>
<evidence type="ECO:0000259" key="1">
    <source>
        <dbReference type="Pfam" id="PF01488"/>
    </source>
</evidence>
<sequence length="367" mass="40549">MNKPVFAFLVHARYLQDVYKKFPAFKILPEKTTLWLLKKMPSVFISEIRGLKDASGNEIKGYVGRIPLVTHQMFEDKQLALEKMKDAVRVFSKKGVKLVGLGGLLSSMSRGGLDLAEVFKDIHFTTGKTYTIKTVTDYVKNVISEFDFDKNEVKVAIVGAAGSIGSGCAEVLAGWGVNNLLLVDLERKLDVLIKKANEIHGRVSNEKISITRSHKISDVKWADIIIAATSAPETVIEESDLKPGAIIINDAQPSDVSPEIYARDDVLVIEGGVVRTPGVRVGFNMGLADREDNFCCLGEALILAHENLRSKPEASMLDYGYLEKLSEASENAGFSIARYQNQFGYITKEKIDSIKKIVKENKDNGFS</sequence>
<reference evidence="2 3" key="1">
    <citation type="journal article" date="2016" name="Nat. Commun.">
        <title>Thousands of microbial genomes shed light on interconnected biogeochemical processes in an aquifer system.</title>
        <authorList>
            <person name="Anantharaman K."/>
            <person name="Brown C.T."/>
            <person name="Hug L.A."/>
            <person name="Sharon I."/>
            <person name="Castelle C.J."/>
            <person name="Probst A.J."/>
            <person name="Thomas B.C."/>
            <person name="Singh A."/>
            <person name="Wilkins M.J."/>
            <person name="Karaoz U."/>
            <person name="Brodie E.L."/>
            <person name="Williams K.H."/>
            <person name="Hubbard S.S."/>
            <person name="Banfield J.F."/>
        </authorList>
    </citation>
    <scope>NUCLEOTIDE SEQUENCE [LARGE SCALE GENOMIC DNA]</scope>
</reference>
<dbReference type="SUPFAM" id="SSF51735">
    <property type="entry name" value="NAD(P)-binding Rossmann-fold domains"/>
    <property type="match status" value="1"/>
</dbReference>
<dbReference type="AlphaFoldDB" id="A0A1F5BV06"/>
<proteinExistence type="predicted"/>
<accession>A0A1F5BV06</accession>
<dbReference type="InterPro" id="IPR036291">
    <property type="entry name" value="NAD(P)-bd_dom_sf"/>
</dbReference>